<keyword evidence="2" id="KW-0472">Membrane</keyword>
<feature type="transmembrane region" description="Helical" evidence="2">
    <location>
        <begin position="115"/>
        <end position="133"/>
    </location>
</feature>
<feature type="transmembrane region" description="Helical" evidence="2">
    <location>
        <begin position="36"/>
        <end position="60"/>
    </location>
</feature>
<dbReference type="RefSeq" id="XP_022391223.1">
    <property type="nucleotide sequence ID" value="XM_022529780.1"/>
</dbReference>
<feature type="region of interest" description="Disordered" evidence="1">
    <location>
        <begin position="305"/>
        <end position="342"/>
    </location>
</feature>
<comment type="caution">
    <text evidence="3">The sequence shown here is derived from an EMBL/GenBank/DDBJ whole genome shotgun (WGS) entry which is preliminary data.</text>
</comment>
<protein>
    <submittedName>
        <fullName evidence="3">Integral membrane protein</fullName>
    </submittedName>
</protein>
<feature type="region of interest" description="Disordered" evidence="1">
    <location>
        <begin position="1"/>
        <end position="21"/>
    </location>
</feature>
<feature type="transmembrane region" description="Helical" evidence="2">
    <location>
        <begin position="72"/>
        <end position="95"/>
    </location>
</feature>
<keyword evidence="2" id="KW-1133">Transmembrane helix</keyword>
<feature type="transmembrane region" description="Helical" evidence="2">
    <location>
        <begin position="198"/>
        <end position="216"/>
    </location>
</feature>
<organism evidence="3 4">
    <name type="scientific">Aspergillus bombycis</name>
    <dbReference type="NCBI Taxonomy" id="109264"/>
    <lineage>
        <taxon>Eukaryota</taxon>
        <taxon>Fungi</taxon>
        <taxon>Dikarya</taxon>
        <taxon>Ascomycota</taxon>
        <taxon>Pezizomycotina</taxon>
        <taxon>Eurotiomycetes</taxon>
        <taxon>Eurotiomycetidae</taxon>
        <taxon>Eurotiales</taxon>
        <taxon>Aspergillaceae</taxon>
        <taxon>Aspergillus</taxon>
    </lineage>
</organism>
<name>A0A1F8A721_9EURO</name>
<feature type="transmembrane region" description="Helical" evidence="2">
    <location>
        <begin position="278"/>
        <end position="295"/>
    </location>
</feature>
<proteinExistence type="predicted"/>
<evidence type="ECO:0000256" key="2">
    <source>
        <dbReference type="SAM" id="Phobius"/>
    </source>
</evidence>
<accession>A0A1F8A721</accession>
<gene>
    <name evidence="3" type="ORF">ABOM_002650</name>
</gene>
<feature type="compositionally biased region" description="Low complexity" evidence="1">
    <location>
        <begin position="313"/>
        <end position="342"/>
    </location>
</feature>
<feature type="transmembrane region" description="Helical" evidence="2">
    <location>
        <begin position="228"/>
        <end position="254"/>
    </location>
</feature>
<sequence>MAPRRGGGSSGGGSSSSSSSSSKCSGPAFSSQAAQIAIAFHALFFLVFCGLFCVAAFKLIRSKQKGVALRRWFPLGLSITFMVVAVMFLIVLFTLLQCDIASVTVYQLVGLVPTWLIPVAHFLLIAVIMIPICKRLLQGNRKIAKMVTTVHTGYIVVLGIVLLCYLAIFTHLIDTTYRTGARVSSSTLRLHQRRLATAYYALSVIGMLMAAANMLFALVRGRHLRRGILLPAIVLLVLSSLGMTALNLANHIIIDYLQRELLRKGVAAFNRSMEAQTFLKYFFYAATFLTALLVASSKQLSDNASTGPVTHLPNQPKYYPQQPYRAYQPQPQPQSQTQQSYR</sequence>
<dbReference type="AlphaFoldDB" id="A0A1F8A721"/>
<dbReference type="OrthoDB" id="4507588at2759"/>
<dbReference type="EMBL" id="LYCR01000023">
    <property type="protein sequence ID" value="OGM47506.1"/>
    <property type="molecule type" value="Genomic_DNA"/>
</dbReference>
<evidence type="ECO:0000256" key="1">
    <source>
        <dbReference type="SAM" id="MobiDB-lite"/>
    </source>
</evidence>
<feature type="compositionally biased region" description="Gly residues" evidence="1">
    <location>
        <begin position="1"/>
        <end position="14"/>
    </location>
</feature>
<dbReference type="Proteomes" id="UP000179179">
    <property type="component" value="Unassembled WGS sequence"/>
</dbReference>
<evidence type="ECO:0000313" key="4">
    <source>
        <dbReference type="Proteomes" id="UP000179179"/>
    </source>
</evidence>
<reference evidence="3 4" key="1">
    <citation type="journal article" date="2016" name="Genome Biol. Evol.">
        <title>Draft genome sequence of an aflatoxigenic Aspergillus species, A. bombycis.</title>
        <authorList>
            <person name="Moore G.G."/>
            <person name="Mack B.M."/>
            <person name="Beltz S.B."/>
            <person name="Gilbert M.K."/>
        </authorList>
    </citation>
    <scope>NUCLEOTIDE SEQUENCE [LARGE SCALE GENOMIC DNA]</scope>
    <source>
        <strain evidence="4">NRRL 26010</strain>
    </source>
</reference>
<keyword evidence="2" id="KW-0812">Transmembrane</keyword>
<dbReference type="GeneID" id="34446040"/>
<feature type="transmembrane region" description="Helical" evidence="2">
    <location>
        <begin position="154"/>
        <end position="173"/>
    </location>
</feature>
<evidence type="ECO:0000313" key="3">
    <source>
        <dbReference type="EMBL" id="OGM47506.1"/>
    </source>
</evidence>
<keyword evidence="4" id="KW-1185">Reference proteome</keyword>